<evidence type="ECO:0000313" key="2">
    <source>
        <dbReference type="EMBL" id="MEQ2534970.1"/>
    </source>
</evidence>
<dbReference type="InterPro" id="IPR050377">
    <property type="entry name" value="Radical_SAM_PqqE_MftC-like"/>
</dbReference>
<protein>
    <submittedName>
        <fullName evidence="2">SPASM domain-containing protein</fullName>
    </submittedName>
</protein>
<accession>A0ABV1GNA9</accession>
<dbReference type="Gene3D" id="3.20.20.70">
    <property type="entry name" value="Aldolase class I"/>
    <property type="match status" value="1"/>
</dbReference>
<dbReference type="CDD" id="cd21109">
    <property type="entry name" value="SPASM"/>
    <property type="match status" value="1"/>
</dbReference>
<dbReference type="Proteomes" id="UP001480973">
    <property type="component" value="Unassembled WGS sequence"/>
</dbReference>
<dbReference type="PANTHER" id="PTHR11228:SF7">
    <property type="entry name" value="PQQA PEPTIDE CYCLASE"/>
    <property type="match status" value="1"/>
</dbReference>
<feature type="domain" description="4Fe4S-binding SPASM" evidence="1">
    <location>
        <begin position="328"/>
        <end position="388"/>
    </location>
</feature>
<dbReference type="SUPFAM" id="SSF102114">
    <property type="entry name" value="Radical SAM enzymes"/>
    <property type="match status" value="1"/>
</dbReference>
<gene>
    <name evidence="2" type="ORF">WMO38_07550</name>
</gene>
<comment type="caution">
    <text evidence="2">The sequence shown here is derived from an EMBL/GenBank/DDBJ whole genome shotgun (WGS) entry which is preliminary data.</text>
</comment>
<name>A0ABV1GNA9_9FIRM</name>
<dbReference type="InterPro" id="IPR013785">
    <property type="entry name" value="Aldolase_TIM"/>
</dbReference>
<reference evidence="2 3" key="1">
    <citation type="submission" date="2024-03" db="EMBL/GenBank/DDBJ databases">
        <title>Human intestinal bacterial collection.</title>
        <authorList>
            <person name="Pauvert C."/>
            <person name="Hitch T.C.A."/>
            <person name="Clavel T."/>
        </authorList>
    </citation>
    <scope>NUCLEOTIDE SEQUENCE [LARGE SCALE GENOMIC DNA]</scope>
    <source>
        <strain evidence="2 3">CLA-JM-H10</strain>
    </source>
</reference>
<dbReference type="InterPro" id="IPR058240">
    <property type="entry name" value="rSAM_sf"/>
</dbReference>
<evidence type="ECO:0000259" key="1">
    <source>
        <dbReference type="Pfam" id="PF13186"/>
    </source>
</evidence>
<proteinExistence type="predicted"/>
<evidence type="ECO:0000313" key="3">
    <source>
        <dbReference type="Proteomes" id="UP001480973"/>
    </source>
</evidence>
<dbReference type="PANTHER" id="PTHR11228">
    <property type="entry name" value="RADICAL SAM DOMAIN PROTEIN"/>
    <property type="match status" value="1"/>
</dbReference>
<keyword evidence="3" id="KW-1185">Reference proteome</keyword>
<sequence>MEQINTVKEYVKEIKRYDKKNIYIYGAGKVGKIIYKICCDNKINIKAFCVTDINGNVETINNVPVVQFDGISDNNAVFLMAFIEHGEKRISEKLKENNDNIFIEMPNNILMIDDYEKKRRIRPTMEITPKIGCVVNCRYCPQRNFIDAYYKDNTKRNSNMTLEQFKICLNKLPKDTLIEFAGFVEPFLNKESIDMMYYANEKGYDMTLFTTLVGLNKNDLERIIRLPFKQVVLHTADKDGFANIPVTKEYLELLKIITNTHKKDGSMFVDEANCQSKPHEKVLEITKGKFKIYCEMSDRAGNLDNKDNNLTMADVHGKLYCTRSVNINHNVLLPDGTVVLCCNDFGMKHVLGNLLTQSYENIINGQAINEIKKAMNLECNIDIICRKCMFAKVR</sequence>
<dbReference type="Pfam" id="PF13186">
    <property type="entry name" value="SPASM"/>
    <property type="match status" value="1"/>
</dbReference>
<dbReference type="InterPro" id="IPR023885">
    <property type="entry name" value="4Fe4S-binding_SPASM_dom"/>
</dbReference>
<organism evidence="2 3">
    <name type="scientific">Lachnospira intestinalis</name>
    <dbReference type="NCBI Taxonomy" id="3133158"/>
    <lineage>
        <taxon>Bacteria</taxon>
        <taxon>Bacillati</taxon>
        <taxon>Bacillota</taxon>
        <taxon>Clostridia</taxon>
        <taxon>Lachnospirales</taxon>
        <taxon>Lachnospiraceae</taxon>
        <taxon>Lachnospira</taxon>
    </lineage>
</organism>
<dbReference type="EMBL" id="JBBMES010000006">
    <property type="protein sequence ID" value="MEQ2534970.1"/>
    <property type="molecule type" value="Genomic_DNA"/>
</dbReference>